<protein>
    <recommendedName>
        <fullName evidence="2">IQCH-like ATP-grasp domain-containing protein</fullName>
    </recommendedName>
</protein>
<dbReference type="PANTHER" id="PTHR14465:SF0">
    <property type="entry name" value="IQ DOMAIN-CONTAINING PROTEIN H"/>
    <property type="match status" value="1"/>
</dbReference>
<evidence type="ECO:0000259" key="2">
    <source>
        <dbReference type="Pfam" id="PF24923"/>
    </source>
</evidence>
<dbReference type="Proteomes" id="UP001470230">
    <property type="component" value="Unassembled WGS sequence"/>
</dbReference>
<dbReference type="InterPro" id="IPR056855">
    <property type="entry name" value="ATP-grasp_IQCH"/>
</dbReference>
<evidence type="ECO:0000313" key="3">
    <source>
        <dbReference type="EMBL" id="KAK8893274.1"/>
    </source>
</evidence>
<feature type="region of interest" description="Disordered" evidence="1">
    <location>
        <begin position="227"/>
        <end position="279"/>
    </location>
</feature>
<feature type="compositionally biased region" description="Basic and acidic residues" evidence="1">
    <location>
        <begin position="259"/>
        <end position="277"/>
    </location>
</feature>
<name>A0ABR2KQ30_9EUKA</name>
<accession>A0ABR2KQ30</accession>
<feature type="compositionally biased region" description="Polar residues" evidence="1">
    <location>
        <begin position="228"/>
        <end position="244"/>
    </location>
</feature>
<dbReference type="Pfam" id="PF24923">
    <property type="entry name" value="ATP-grasp_IQCH"/>
    <property type="match status" value="1"/>
</dbReference>
<organism evidence="3 4">
    <name type="scientific">Tritrichomonas musculus</name>
    <dbReference type="NCBI Taxonomy" id="1915356"/>
    <lineage>
        <taxon>Eukaryota</taxon>
        <taxon>Metamonada</taxon>
        <taxon>Parabasalia</taxon>
        <taxon>Tritrichomonadida</taxon>
        <taxon>Tritrichomonadidae</taxon>
        <taxon>Tritrichomonas</taxon>
    </lineage>
</organism>
<comment type="caution">
    <text evidence="3">The sequence shown here is derived from an EMBL/GenBank/DDBJ whole genome shotgun (WGS) entry which is preliminary data.</text>
</comment>
<dbReference type="EMBL" id="JAPFFF010000003">
    <property type="protein sequence ID" value="KAK8893274.1"/>
    <property type="molecule type" value="Genomic_DNA"/>
</dbReference>
<keyword evidence="4" id="KW-1185">Reference proteome</keyword>
<evidence type="ECO:0000256" key="1">
    <source>
        <dbReference type="SAM" id="MobiDB-lite"/>
    </source>
</evidence>
<dbReference type="PROSITE" id="PS50096">
    <property type="entry name" value="IQ"/>
    <property type="match status" value="1"/>
</dbReference>
<proteinExistence type="predicted"/>
<sequence>MNGSQQKDPLNAVLLDARKELHGIQASLRKENVNYSDVLNQLSNTTGKYQSEAESLLNERYSGSTVMPLQATLNINVPNSNPRLRNVLQKDEKKTLIQQIRSTSPQEIRPFKTNRAMDLRTKTNVRAIHASRAVNSKKVVPPLKNFGYDGTQNVLELMEKGIIRQNDDIQSILPGIDTTASLTQNINSPFFPNLQIDISGAARSYKLRKEQKQREIDEFNAQLEKALNKSQSNNIPMMTTTPSNEKTEDEFPPTSPSTERQEKTPEVRNKNDKEEAKVPGPRVYEDLQDEFAYQTLLVVRGKIARDTPDFESFQRTNSKNWEKINNVMDAIENFCEMFDIQFAEINGRKLGEASRLDVITFDDVYSCLVNIDEFIDKKRNDAAKVIQKNVKIYLHNKKVNERKILSKAAYKIQNTFRNYLRKQKMGERNEDRNKELFDKATFLTETFKVDTTMNELLNKDVVSIHVLASMQDLTRTFSLLYKNMEMIIIMPQMPPPHIWEDLVDFFAQNGIPDVNERIHFILLREMNSGDSISHRLQCDMKSITKIQRILKGRLSYIVPHSDWFSEQRLSADLKIPIFGIVDTTDYQSRAAIKNIFNEAHVHTPISTREYTNVVDLLEEASQIISDHPEIDRYIIRYGFSQNEKSIAYFDATPNIRYIADYINRKSIRNNSRNNDRECDLADFIKEVRDELKCNGCSVSSFFKMVEQVGAIIEVVPPIIHSFPSVSLMLSGDKKIHVIGTFDRMHYSPFHFACSMVPSISVDPSDLICKAKQAASVLIKRGIIGHVTIDFISFNVGKGVQFVGFDIRTNSYPSILYTAYLTLCAGFNEETGKMCLIRNVGDPAEDAQRYCVVQSCVSHPGMALTGMNDIRKTCYAEGLFFDLLKRTGFKFIFFDTPSNAKGFALMSANTANTAISLMMRSYAFLLKYFGMKAGTDSNSSLVNGTVSLREFKKRIYPDSSSI</sequence>
<reference evidence="3 4" key="1">
    <citation type="submission" date="2024-04" db="EMBL/GenBank/DDBJ databases">
        <title>Tritrichomonas musculus Genome.</title>
        <authorList>
            <person name="Alves-Ferreira E."/>
            <person name="Grigg M."/>
            <person name="Lorenzi H."/>
            <person name="Galac M."/>
        </authorList>
    </citation>
    <scope>NUCLEOTIDE SEQUENCE [LARGE SCALE GENOMIC DNA]</scope>
    <source>
        <strain evidence="3 4">EAF2021</strain>
    </source>
</reference>
<dbReference type="InterPro" id="IPR038752">
    <property type="entry name" value="IQCH"/>
</dbReference>
<dbReference type="PANTHER" id="PTHR14465">
    <property type="entry name" value="IQ DOMAIN-CONTAINING PROTEIN H"/>
    <property type="match status" value="1"/>
</dbReference>
<evidence type="ECO:0000313" key="4">
    <source>
        <dbReference type="Proteomes" id="UP001470230"/>
    </source>
</evidence>
<dbReference type="Gene3D" id="1.20.5.190">
    <property type="match status" value="1"/>
</dbReference>
<feature type="domain" description="IQCH-like ATP-grasp" evidence="2">
    <location>
        <begin position="586"/>
        <end position="794"/>
    </location>
</feature>
<gene>
    <name evidence="3" type="ORF">M9Y10_021691</name>
</gene>